<dbReference type="InterPro" id="IPR028082">
    <property type="entry name" value="Peripla_BP_I"/>
</dbReference>
<dbReference type="SUPFAM" id="SSF47413">
    <property type="entry name" value="lambda repressor-like DNA-binding domains"/>
    <property type="match status" value="1"/>
</dbReference>
<dbReference type="CDD" id="cd06267">
    <property type="entry name" value="PBP1_LacI_sugar_binding-like"/>
    <property type="match status" value="1"/>
</dbReference>
<dbReference type="PANTHER" id="PTHR30146">
    <property type="entry name" value="LACI-RELATED TRANSCRIPTIONAL REPRESSOR"/>
    <property type="match status" value="1"/>
</dbReference>
<keyword evidence="1" id="KW-0805">Transcription regulation</keyword>
<keyword evidence="6" id="KW-1185">Reference proteome</keyword>
<evidence type="ECO:0000259" key="4">
    <source>
        <dbReference type="PROSITE" id="PS50932"/>
    </source>
</evidence>
<evidence type="ECO:0000256" key="2">
    <source>
        <dbReference type="ARBA" id="ARBA00023125"/>
    </source>
</evidence>
<dbReference type="InterPro" id="IPR046335">
    <property type="entry name" value="LacI/GalR-like_sensor"/>
</dbReference>
<evidence type="ECO:0000313" key="6">
    <source>
        <dbReference type="Proteomes" id="UP000824633"/>
    </source>
</evidence>
<reference evidence="6" key="1">
    <citation type="submission" date="2021-07" db="EMBL/GenBank/DDBJ databases">
        <title>Complete genome sequencing of a Clostridium isolate.</title>
        <authorList>
            <person name="Ueki A."/>
            <person name="Tonouchi A."/>
        </authorList>
    </citation>
    <scope>NUCLEOTIDE SEQUENCE [LARGE SCALE GENOMIC DNA]</scope>
    <source>
        <strain evidence="6">C5S11</strain>
    </source>
</reference>
<dbReference type="PANTHER" id="PTHR30146:SF109">
    <property type="entry name" value="HTH-TYPE TRANSCRIPTIONAL REGULATOR GALS"/>
    <property type="match status" value="1"/>
</dbReference>
<keyword evidence="3" id="KW-0804">Transcription</keyword>
<dbReference type="InterPro" id="IPR000843">
    <property type="entry name" value="HTH_LacI"/>
</dbReference>
<dbReference type="CDD" id="cd01392">
    <property type="entry name" value="HTH_LacI"/>
    <property type="match status" value="1"/>
</dbReference>
<name>A0ABN6J2C0_9CLOT</name>
<dbReference type="SUPFAM" id="SSF53822">
    <property type="entry name" value="Periplasmic binding protein-like I"/>
    <property type="match status" value="1"/>
</dbReference>
<keyword evidence="2" id="KW-0238">DNA-binding</keyword>
<dbReference type="Proteomes" id="UP000824633">
    <property type="component" value="Chromosome"/>
</dbReference>
<sequence length="339" mass="37803">MNIKDIAKLAQVGVSTVSRVLNNHTDVKESTREKVLGIIRESNYIPNNSARILKQHNTKNIGILVKGVFNPFFSQITNVIGRIINENGYTMIMRQNDYNIYQDVDTLIAFVKEKRLQGVICLGGNFTEITDDCFKEINVPIVLTSVNTISKQGKIYYSSIGIDNVKGAYDATTYLINKGHKNIALILGDVNDMGVSLWRLEGYKKALDEKGIDKENDLILIGQYSSKGAYTATLELLKKRKDITAVFAFSDIMAVGAAKAILDSGLRIPKDISIVGFDGMDESEFYNPSITTVKQPKKLMAEMSINLLMSLIKGETENKHVLLETKLIERDSCFDLCNL</sequence>
<proteinExistence type="predicted"/>
<dbReference type="RefSeq" id="WP_224034767.1">
    <property type="nucleotide sequence ID" value="NZ_AP024849.1"/>
</dbReference>
<protein>
    <submittedName>
        <fullName evidence="5">LacI family transcriptional regulator</fullName>
    </submittedName>
</protein>
<dbReference type="Gene3D" id="3.40.50.2300">
    <property type="match status" value="2"/>
</dbReference>
<organism evidence="5 6">
    <name type="scientific">Clostridium gelidum</name>
    <dbReference type="NCBI Taxonomy" id="704125"/>
    <lineage>
        <taxon>Bacteria</taxon>
        <taxon>Bacillati</taxon>
        <taxon>Bacillota</taxon>
        <taxon>Clostridia</taxon>
        <taxon>Eubacteriales</taxon>
        <taxon>Clostridiaceae</taxon>
        <taxon>Clostridium</taxon>
    </lineage>
</organism>
<dbReference type="PROSITE" id="PS50932">
    <property type="entry name" value="HTH_LACI_2"/>
    <property type="match status" value="1"/>
</dbReference>
<dbReference type="InterPro" id="IPR010982">
    <property type="entry name" value="Lambda_DNA-bd_dom_sf"/>
</dbReference>
<evidence type="ECO:0000256" key="3">
    <source>
        <dbReference type="ARBA" id="ARBA00023163"/>
    </source>
</evidence>
<accession>A0ABN6J2C0</accession>
<dbReference type="PROSITE" id="PS00356">
    <property type="entry name" value="HTH_LACI_1"/>
    <property type="match status" value="1"/>
</dbReference>
<dbReference type="EMBL" id="AP024849">
    <property type="protein sequence ID" value="BCZ48510.1"/>
    <property type="molecule type" value="Genomic_DNA"/>
</dbReference>
<feature type="domain" description="HTH lacI-type" evidence="4">
    <location>
        <begin position="1"/>
        <end position="55"/>
    </location>
</feature>
<gene>
    <name evidence="5" type="ORF">psyc5s11_45770</name>
</gene>
<evidence type="ECO:0000256" key="1">
    <source>
        <dbReference type="ARBA" id="ARBA00023015"/>
    </source>
</evidence>
<evidence type="ECO:0000313" key="5">
    <source>
        <dbReference type="EMBL" id="BCZ48510.1"/>
    </source>
</evidence>
<dbReference type="SMART" id="SM00354">
    <property type="entry name" value="HTH_LACI"/>
    <property type="match status" value="1"/>
</dbReference>
<dbReference type="Pfam" id="PF13377">
    <property type="entry name" value="Peripla_BP_3"/>
    <property type="match status" value="1"/>
</dbReference>
<dbReference type="Pfam" id="PF00356">
    <property type="entry name" value="LacI"/>
    <property type="match status" value="1"/>
</dbReference>
<dbReference type="Gene3D" id="1.10.260.40">
    <property type="entry name" value="lambda repressor-like DNA-binding domains"/>
    <property type="match status" value="1"/>
</dbReference>